<gene>
    <name evidence="1" type="ORF">Zm00014a_034267</name>
</gene>
<dbReference type="Proteomes" id="UP000251960">
    <property type="component" value="Chromosome 1"/>
</dbReference>
<comment type="caution">
    <text evidence="1">The sequence shown here is derived from an EMBL/GenBank/DDBJ whole genome shotgun (WGS) entry which is preliminary data.</text>
</comment>
<sequence length="9" mass="1032">MLCCCCDLE</sequence>
<protein>
    <submittedName>
        <fullName evidence="1">Uncharacterized protein</fullName>
    </submittedName>
</protein>
<evidence type="ECO:0000313" key="1">
    <source>
        <dbReference type="EMBL" id="PWZ52553.1"/>
    </source>
</evidence>
<proteinExistence type="predicted"/>
<organism evidence="1">
    <name type="scientific">Zea mays</name>
    <name type="common">Maize</name>
    <dbReference type="NCBI Taxonomy" id="4577"/>
    <lineage>
        <taxon>Eukaryota</taxon>
        <taxon>Viridiplantae</taxon>
        <taxon>Streptophyta</taxon>
        <taxon>Embryophyta</taxon>
        <taxon>Tracheophyta</taxon>
        <taxon>Spermatophyta</taxon>
        <taxon>Magnoliopsida</taxon>
        <taxon>Liliopsida</taxon>
        <taxon>Poales</taxon>
        <taxon>Poaceae</taxon>
        <taxon>PACMAD clade</taxon>
        <taxon>Panicoideae</taxon>
        <taxon>Andropogonodae</taxon>
        <taxon>Andropogoneae</taxon>
        <taxon>Tripsacinae</taxon>
        <taxon>Zea</taxon>
    </lineage>
</organism>
<dbReference type="EMBL" id="NCVQ01000001">
    <property type="protein sequence ID" value="PWZ52553.1"/>
    <property type="molecule type" value="Genomic_DNA"/>
</dbReference>
<accession>A0A317Y2Q4</accession>
<name>A0A317Y2Q4_MAIZE</name>
<reference evidence="1" key="1">
    <citation type="journal article" date="2018" name="Nat. Genet.">
        <title>Extensive intraspecific gene order and gene structural variations between Mo17 and other maize genomes.</title>
        <authorList>
            <person name="Sun S."/>
            <person name="Zhou Y."/>
            <person name="Chen J."/>
            <person name="Shi J."/>
            <person name="Zhao H."/>
            <person name="Zhao H."/>
            <person name="Song W."/>
            <person name="Zhang M."/>
            <person name="Cui Y."/>
            <person name="Dong X."/>
            <person name="Liu H."/>
            <person name="Ma X."/>
            <person name="Jiao Y."/>
            <person name="Wang B."/>
            <person name="Wei X."/>
            <person name="Stein J.C."/>
            <person name="Glaubitz J.C."/>
            <person name="Lu F."/>
            <person name="Yu G."/>
            <person name="Liang C."/>
            <person name="Fengler K."/>
            <person name="Li B."/>
            <person name="Rafalski A."/>
            <person name="Schnable P.S."/>
            <person name="Ware D.H."/>
            <person name="Buckler E.S."/>
            <person name="Lai J."/>
        </authorList>
    </citation>
    <scope>NUCLEOTIDE SEQUENCE [LARGE SCALE GENOMIC DNA]</scope>
    <source>
        <tissue evidence="1">Seedling</tissue>
    </source>
</reference>